<protein>
    <submittedName>
        <fullName evidence="2">mRNA interferase RelE/StbE</fullName>
    </submittedName>
</protein>
<dbReference type="AlphaFoldDB" id="A0A285NBZ2"/>
<proteinExistence type="predicted"/>
<keyword evidence="3" id="KW-1185">Reference proteome</keyword>
<dbReference type="InterPro" id="IPR052747">
    <property type="entry name" value="TA_system_RelE_toxin"/>
</dbReference>
<evidence type="ECO:0000313" key="3">
    <source>
        <dbReference type="Proteomes" id="UP000219036"/>
    </source>
</evidence>
<dbReference type="PANTHER" id="PTHR38813">
    <property type="match status" value="1"/>
</dbReference>
<reference evidence="3" key="1">
    <citation type="submission" date="2017-09" db="EMBL/GenBank/DDBJ databases">
        <authorList>
            <person name="Varghese N."/>
            <person name="Submissions S."/>
        </authorList>
    </citation>
    <scope>NUCLEOTIDE SEQUENCE [LARGE SCALE GENOMIC DNA]</scope>
    <source>
        <strain evidence="3">DSM 15103</strain>
    </source>
</reference>
<gene>
    <name evidence="2" type="ORF">SAMN06265182_0858</name>
</gene>
<sequence length="94" mass="11428">MYELLISEVAEENLKKFPIDERVFIAERLKYLAENFDILKRTKKVKSLQGYEKYYRFVISRKIRAIFEVENDKLIILILRIGKRKNIYKNLNLE</sequence>
<dbReference type="PANTHER" id="PTHR38813:SF1">
    <property type="entry name" value="TOXIN RELE1-RELATED"/>
    <property type="match status" value="1"/>
</dbReference>
<dbReference type="Gene3D" id="3.30.2310.20">
    <property type="entry name" value="RelE-like"/>
    <property type="match status" value="1"/>
</dbReference>
<dbReference type="RefSeq" id="WP_097000029.1">
    <property type="nucleotide sequence ID" value="NZ_OBEI01000002.1"/>
</dbReference>
<organism evidence="2 3">
    <name type="scientific">Persephonella hydrogeniphila</name>
    <dbReference type="NCBI Taxonomy" id="198703"/>
    <lineage>
        <taxon>Bacteria</taxon>
        <taxon>Pseudomonadati</taxon>
        <taxon>Aquificota</taxon>
        <taxon>Aquificia</taxon>
        <taxon>Aquificales</taxon>
        <taxon>Hydrogenothermaceae</taxon>
        <taxon>Persephonella</taxon>
    </lineage>
</organism>
<accession>A0A285NBZ2</accession>
<keyword evidence="1" id="KW-1277">Toxin-antitoxin system</keyword>
<dbReference type="Pfam" id="PF05016">
    <property type="entry name" value="ParE_toxin"/>
    <property type="match status" value="1"/>
</dbReference>
<dbReference type="Proteomes" id="UP000219036">
    <property type="component" value="Unassembled WGS sequence"/>
</dbReference>
<dbReference type="SUPFAM" id="SSF143011">
    <property type="entry name" value="RelE-like"/>
    <property type="match status" value="1"/>
</dbReference>
<dbReference type="OrthoDB" id="15005at2"/>
<dbReference type="InterPro" id="IPR035093">
    <property type="entry name" value="RelE/ParE_toxin_dom_sf"/>
</dbReference>
<dbReference type="EMBL" id="OBEI01000002">
    <property type="protein sequence ID" value="SNZ06960.1"/>
    <property type="molecule type" value="Genomic_DNA"/>
</dbReference>
<dbReference type="InterPro" id="IPR007712">
    <property type="entry name" value="RelE/ParE_toxin"/>
</dbReference>
<evidence type="ECO:0000256" key="1">
    <source>
        <dbReference type="ARBA" id="ARBA00022649"/>
    </source>
</evidence>
<name>A0A285NBZ2_9AQUI</name>
<evidence type="ECO:0000313" key="2">
    <source>
        <dbReference type="EMBL" id="SNZ06960.1"/>
    </source>
</evidence>